<dbReference type="Gene3D" id="3.20.20.140">
    <property type="entry name" value="Metal-dependent hydrolases"/>
    <property type="match status" value="1"/>
</dbReference>
<organism evidence="2 3">
    <name type="scientific">Hydnum rufescens UP504</name>
    <dbReference type="NCBI Taxonomy" id="1448309"/>
    <lineage>
        <taxon>Eukaryota</taxon>
        <taxon>Fungi</taxon>
        <taxon>Dikarya</taxon>
        <taxon>Basidiomycota</taxon>
        <taxon>Agaricomycotina</taxon>
        <taxon>Agaricomycetes</taxon>
        <taxon>Cantharellales</taxon>
        <taxon>Hydnaceae</taxon>
        <taxon>Hydnum</taxon>
    </lineage>
</organism>
<proteinExistence type="predicted"/>
<sequence>MMVALPLRICAMATRVEDQDLVRDLAERWPEKVIPGFGFHPWFSHKIYLKDGPPPSRLEHYASLFLPDLDPEEAIKDSDFAALFPSLPDPIPLSAVLKSIRANLEAFPHAMLGEVGLDRVFRIPFPEPESSSTGSPPRTSTNKKLSPFTIHSLHSVKAQQATVDLIKNCSTRYGSAWDQVSLDFHSCGLSAETWGDIEKAHSNVYLSLSTALNARSRAHEALVRACDPTRILVESDYPDVRYCAPNSWDMLLIIAKLKDWWVEENEDDVAREEKDGKGKGAVRRIQENWEAFVRGNHVRTRPRQSGKIRKQNNFPHAEEDWVSDGEDEVILPRT</sequence>
<feature type="region of interest" description="Disordered" evidence="1">
    <location>
        <begin position="296"/>
        <end position="334"/>
    </location>
</feature>
<dbReference type="PANTHER" id="PTHR47345">
    <property type="entry name" value="CUT9-INTERACTING PROTEIN SCN1"/>
    <property type="match status" value="1"/>
</dbReference>
<feature type="compositionally biased region" description="Acidic residues" evidence="1">
    <location>
        <begin position="320"/>
        <end position="334"/>
    </location>
</feature>
<dbReference type="InterPro" id="IPR032466">
    <property type="entry name" value="Metal_Hydrolase"/>
</dbReference>
<dbReference type="PANTHER" id="PTHR47345:SF1">
    <property type="entry name" value="CUT9-INTERACTING PROTEIN SCN1"/>
    <property type="match status" value="1"/>
</dbReference>
<evidence type="ECO:0000313" key="3">
    <source>
        <dbReference type="Proteomes" id="UP000886523"/>
    </source>
</evidence>
<gene>
    <name evidence="2" type="ORF">BS47DRAFT_1341535</name>
</gene>
<keyword evidence="3" id="KW-1185">Reference proteome</keyword>
<protein>
    <submittedName>
        <fullName evidence="2">Uncharacterized protein</fullName>
    </submittedName>
</protein>
<reference evidence="2" key="1">
    <citation type="journal article" date="2020" name="Nat. Commun.">
        <title>Large-scale genome sequencing of mycorrhizal fungi provides insights into the early evolution of symbiotic traits.</title>
        <authorList>
            <person name="Miyauchi S."/>
            <person name="Kiss E."/>
            <person name="Kuo A."/>
            <person name="Drula E."/>
            <person name="Kohler A."/>
            <person name="Sanchez-Garcia M."/>
            <person name="Morin E."/>
            <person name="Andreopoulos B."/>
            <person name="Barry K.W."/>
            <person name="Bonito G."/>
            <person name="Buee M."/>
            <person name="Carver A."/>
            <person name="Chen C."/>
            <person name="Cichocki N."/>
            <person name="Clum A."/>
            <person name="Culley D."/>
            <person name="Crous P.W."/>
            <person name="Fauchery L."/>
            <person name="Girlanda M."/>
            <person name="Hayes R.D."/>
            <person name="Keri Z."/>
            <person name="LaButti K."/>
            <person name="Lipzen A."/>
            <person name="Lombard V."/>
            <person name="Magnuson J."/>
            <person name="Maillard F."/>
            <person name="Murat C."/>
            <person name="Nolan M."/>
            <person name="Ohm R.A."/>
            <person name="Pangilinan J."/>
            <person name="Pereira M.F."/>
            <person name="Perotto S."/>
            <person name="Peter M."/>
            <person name="Pfister S."/>
            <person name="Riley R."/>
            <person name="Sitrit Y."/>
            <person name="Stielow J.B."/>
            <person name="Szollosi G."/>
            <person name="Zifcakova L."/>
            <person name="Stursova M."/>
            <person name="Spatafora J.W."/>
            <person name="Tedersoo L."/>
            <person name="Vaario L.M."/>
            <person name="Yamada A."/>
            <person name="Yan M."/>
            <person name="Wang P."/>
            <person name="Xu J."/>
            <person name="Bruns T."/>
            <person name="Baldrian P."/>
            <person name="Vilgalys R."/>
            <person name="Dunand C."/>
            <person name="Henrissat B."/>
            <person name="Grigoriev I.V."/>
            <person name="Hibbett D."/>
            <person name="Nagy L.G."/>
            <person name="Martin F.M."/>
        </authorList>
    </citation>
    <scope>NUCLEOTIDE SEQUENCE</scope>
    <source>
        <strain evidence="2">UP504</strain>
    </source>
</reference>
<dbReference type="SUPFAM" id="SSF51556">
    <property type="entry name" value="Metallo-dependent hydrolases"/>
    <property type="match status" value="1"/>
</dbReference>
<dbReference type="InterPro" id="IPR053044">
    <property type="entry name" value="Metallo-hydrolase/TatD-type"/>
</dbReference>
<dbReference type="GO" id="GO:0016788">
    <property type="term" value="F:hydrolase activity, acting on ester bonds"/>
    <property type="evidence" value="ECO:0007669"/>
    <property type="project" value="InterPro"/>
</dbReference>
<dbReference type="Proteomes" id="UP000886523">
    <property type="component" value="Unassembled WGS sequence"/>
</dbReference>
<dbReference type="AlphaFoldDB" id="A0A9P6DV16"/>
<dbReference type="Pfam" id="PF01026">
    <property type="entry name" value="TatD_DNase"/>
    <property type="match status" value="1"/>
</dbReference>
<accession>A0A9P6DV16</accession>
<evidence type="ECO:0000256" key="1">
    <source>
        <dbReference type="SAM" id="MobiDB-lite"/>
    </source>
</evidence>
<name>A0A9P6DV16_9AGAM</name>
<feature type="compositionally biased region" description="Basic residues" evidence="1">
    <location>
        <begin position="296"/>
        <end position="310"/>
    </location>
</feature>
<evidence type="ECO:0000313" key="2">
    <source>
        <dbReference type="EMBL" id="KAF9515946.1"/>
    </source>
</evidence>
<comment type="caution">
    <text evidence="2">The sequence shown here is derived from an EMBL/GenBank/DDBJ whole genome shotgun (WGS) entry which is preliminary data.</text>
</comment>
<dbReference type="OrthoDB" id="413993at2759"/>
<dbReference type="EMBL" id="MU128945">
    <property type="protein sequence ID" value="KAF9515946.1"/>
    <property type="molecule type" value="Genomic_DNA"/>
</dbReference>
<dbReference type="InterPro" id="IPR001130">
    <property type="entry name" value="TatD-like"/>
</dbReference>